<name>Q0U887_PHANO</name>
<organism evidence="1 2">
    <name type="scientific">Phaeosphaeria nodorum (strain SN15 / ATCC MYA-4574 / FGSC 10173)</name>
    <name type="common">Glume blotch fungus</name>
    <name type="synonym">Parastagonospora nodorum</name>
    <dbReference type="NCBI Taxonomy" id="321614"/>
    <lineage>
        <taxon>Eukaryota</taxon>
        <taxon>Fungi</taxon>
        <taxon>Dikarya</taxon>
        <taxon>Ascomycota</taxon>
        <taxon>Pezizomycotina</taxon>
        <taxon>Dothideomycetes</taxon>
        <taxon>Pleosporomycetidae</taxon>
        <taxon>Pleosporales</taxon>
        <taxon>Pleosporineae</taxon>
        <taxon>Phaeosphaeriaceae</taxon>
        <taxon>Parastagonospora</taxon>
    </lineage>
</organism>
<proteinExistence type="predicted"/>
<protein>
    <submittedName>
        <fullName evidence="1">Uncharacterized protein</fullName>
    </submittedName>
</protein>
<dbReference type="RefSeq" id="XP_001802259.1">
    <property type="nucleotide sequence ID" value="XM_001802207.1"/>
</dbReference>
<dbReference type="EMBL" id="CH445345">
    <property type="protein sequence ID" value="EAT80439.1"/>
    <property type="molecule type" value="Genomic_DNA"/>
</dbReference>
<accession>Q0U887</accession>
<evidence type="ECO:0000313" key="2">
    <source>
        <dbReference type="Proteomes" id="UP000001055"/>
    </source>
</evidence>
<dbReference type="AlphaFoldDB" id="Q0U887"/>
<dbReference type="Proteomes" id="UP000001055">
    <property type="component" value="Unassembled WGS sequence"/>
</dbReference>
<dbReference type="GeneID" id="5979169"/>
<gene>
    <name evidence="1" type="ORF">SNOG_12027</name>
</gene>
<sequence length="68" mass="7529">MLTECLHTGAAGFQLDADWPEEQTQEQWTPPQKTVLGTLEASHEPARVTREAFGIAKFHNSHRGGLVT</sequence>
<dbReference type="InParanoid" id="Q0U887"/>
<evidence type="ECO:0000313" key="1">
    <source>
        <dbReference type="EMBL" id="EAT80439.1"/>
    </source>
</evidence>
<reference evidence="2" key="1">
    <citation type="journal article" date="2007" name="Plant Cell">
        <title>Dothideomycete-plant interactions illuminated by genome sequencing and EST analysis of the wheat pathogen Stagonospora nodorum.</title>
        <authorList>
            <person name="Hane J.K."/>
            <person name="Lowe R.G."/>
            <person name="Solomon P.S."/>
            <person name="Tan K.C."/>
            <person name="Schoch C.L."/>
            <person name="Spatafora J.W."/>
            <person name="Crous P.W."/>
            <person name="Kodira C."/>
            <person name="Birren B.W."/>
            <person name="Galagan J.E."/>
            <person name="Torriani S.F."/>
            <person name="McDonald B.A."/>
            <person name="Oliver R.P."/>
        </authorList>
    </citation>
    <scope>NUCLEOTIDE SEQUENCE [LARGE SCALE GENOMIC DNA]</scope>
    <source>
        <strain evidence="2">SN15 / ATCC MYA-4574 / FGSC 10173</strain>
    </source>
</reference>
<dbReference type="KEGG" id="pno:SNOG_12027"/>